<dbReference type="InterPro" id="IPR016032">
    <property type="entry name" value="Sig_transdc_resp-reg_C-effctor"/>
</dbReference>
<gene>
    <name evidence="5" type="primary">sdiA</name>
    <name evidence="5" type="ORF">SAMEA4530655_01213</name>
</gene>
<evidence type="ECO:0000313" key="6">
    <source>
        <dbReference type="Proteomes" id="UP000215126"/>
    </source>
</evidence>
<evidence type="ECO:0000256" key="1">
    <source>
        <dbReference type="ARBA" id="ARBA00023015"/>
    </source>
</evidence>
<feature type="domain" description="HTH luxR-type" evidence="4">
    <location>
        <begin position="172"/>
        <end position="237"/>
    </location>
</feature>
<dbReference type="PRINTS" id="PR00038">
    <property type="entry name" value="HTHLUXR"/>
</dbReference>
<sequence>MSALMHLLEAMDKDCNGITDAQTLFQRIDAFSKRIGFEYTCYGFRSHHSATQSELHIFDTYPPGWMDYYAKHNFIEVDPTVVVGQHSDRLVIWRDPSLPPANAFWEAASRFGLNHGVARSSWGPHGEFGLLNFGRTHPPLDATEIASLRVGMGAIANYTHEAMSRLLRPKRPPFDIDALSMREREVLLWTAEGKTADEIGQILGISARTVNFHIRNCLDKTGCRNKVQSAIRLVMWR</sequence>
<dbReference type="STRING" id="93222.NA29_10355"/>
<keyword evidence="2" id="KW-0238">DNA-binding</keyword>
<dbReference type="EMBL" id="LT906435">
    <property type="protein sequence ID" value="SNU82905.1"/>
    <property type="molecule type" value="Genomic_DNA"/>
</dbReference>
<keyword evidence="1" id="KW-0805">Transcription regulation</keyword>
<keyword evidence="3" id="KW-0804">Transcription</keyword>
<accession>A0A239SBR6</accession>
<dbReference type="GO" id="GO:0006355">
    <property type="term" value="P:regulation of DNA-templated transcription"/>
    <property type="evidence" value="ECO:0007669"/>
    <property type="project" value="InterPro"/>
</dbReference>
<dbReference type="SMART" id="SM00421">
    <property type="entry name" value="HTH_LUXR"/>
    <property type="match status" value="1"/>
</dbReference>
<proteinExistence type="predicted"/>
<organism evidence="5 6">
    <name type="scientific">Pandoraea sputorum</name>
    <dbReference type="NCBI Taxonomy" id="93222"/>
    <lineage>
        <taxon>Bacteria</taxon>
        <taxon>Pseudomonadati</taxon>
        <taxon>Pseudomonadota</taxon>
        <taxon>Betaproteobacteria</taxon>
        <taxon>Burkholderiales</taxon>
        <taxon>Burkholderiaceae</taxon>
        <taxon>Pandoraea</taxon>
    </lineage>
</organism>
<name>A0A239SBR6_9BURK</name>
<dbReference type="PROSITE" id="PS50043">
    <property type="entry name" value="HTH_LUXR_2"/>
    <property type="match status" value="1"/>
</dbReference>
<dbReference type="Gene3D" id="3.30.450.80">
    <property type="entry name" value="Transcription factor LuxR-like, autoinducer-binding domain"/>
    <property type="match status" value="1"/>
</dbReference>
<dbReference type="Pfam" id="PF00196">
    <property type="entry name" value="GerE"/>
    <property type="match status" value="1"/>
</dbReference>
<dbReference type="GO" id="GO:0003677">
    <property type="term" value="F:DNA binding"/>
    <property type="evidence" value="ECO:0007669"/>
    <property type="project" value="UniProtKB-KW"/>
</dbReference>
<keyword evidence="6" id="KW-1185">Reference proteome</keyword>
<evidence type="ECO:0000256" key="3">
    <source>
        <dbReference type="ARBA" id="ARBA00023163"/>
    </source>
</evidence>
<evidence type="ECO:0000259" key="4">
    <source>
        <dbReference type="PROSITE" id="PS50043"/>
    </source>
</evidence>
<evidence type="ECO:0000313" key="5">
    <source>
        <dbReference type="EMBL" id="SNU82905.1"/>
    </source>
</evidence>
<dbReference type="InterPro" id="IPR036388">
    <property type="entry name" value="WH-like_DNA-bd_sf"/>
</dbReference>
<dbReference type="CDD" id="cd06170">
    <property type="entry name" value="LuxR_C_like"/>
    <property type="match status" value="1"/>
</dbReference>
<dbReference type="Proteomes" id="UP000215126">
    <property type="component" value="Chromosome 1"/>
</dbReference>
<dbReference type="OrthoDB" id="9774661at2"/>
<dbReference type="AlphaFoldDB" id="A0A239SBR6"/>
<protein>
    <submittedName>
        <fullName evidence="5">Regulatory protein SdiA</fullName>
    </submittedName>
</protein>
<dbReference type="Gene3D" id="1.10.10.10">
    <property type="entry name" value="Winged helix-like DNA-binding domain superfamily/Winged helix DNA-binding domain"/>
    <property type="match status" value="1"/>
</dbReference>
<evidence type="ECO:0000256" key="2">
    <source>
        <dbReference type="ARBA" id="ARBA00023125"/>
    </source>
</evidence>
<dbReference type="InterPro" id="IPR036693">
    <property type="entry name" value="TF_LuxR_autoind-bd_dom_sf"/>
</dbReference>
<dbReference type="PANTHER" id="PTHR44688">
    <property type="entry name" value="DNA-BINDING TRANSCRIPTIONAL ACTIVATOR DEVR_DOSR"/>
    <property type="match status" value="1"/>
</dbReference>
<dbReference type="Pfam" id="PF03472">
    <property type="entry name" value="Autoind_bind"/>
    <property type="match status" value="1"/>
</dbReference>
<dbReference type="InterPro" id="IPR005143">
    <property type="entry name" value="TF_LuxR_autoind-bd_dom"/>
</dbReference>
<dbReference type="SUPFAM" id="SSF46894">
    <property type="entry name" value="C-terminal effector domain of the bipartite response regulators"/>
    <property type="match status" value="1"/>
</dbReference>
<reference evidence="5 6" key="1">
    <citation type="submission" date="2017-06" db="EMBL/GenBank/DDBJ databases">
        <authorList>
            <consortium name="Pathogen Informatics"/>
        </authorList>
    </citation>
    <scope>NUCLEOTIDE SEQUENCE [LARGE SCALE GENOMIC DNA]</scope>
    <source>
        <strain evidence="5 6">NCTC13161</strain>
    </source>
</reference>
<dbReference type="PANTHER" id="PTHR44688:SF16">
    <property type="entry name" value="DNA-BINDING TRANSCRIPTIONAL ACTIVATOR DEVR_DOSR"/>
    <property type="match status" value="1"/>
</dbReference>
<dbReference type="SUPFAM" id="SSF75516">
    <property type="entry name" value="Pheromone-binding domain of LuxR-like quorum-sensing transcription factors"/>
    <property type="match status" value="1"/>
</dbReference>
<dbReference type="InterPro" id="IPR000792">
    <property type="entry name" value="Tscrpt_reg_LuxR_C"/>
</dbReference>